<dbReference type="InterPro" id="IPR050563">
    <property type="entry name" value="4-hydroxybenzoyl-CoA_TE"/>
</dbReference>
<sequence length="140" mass="16105">MFSIEVPVRFRDTDSNGHVNNAVYNSLSEEAVFALFREAGWDKKAIEATEIGPVVLKAEYTYLKELKYPDTVVVETEVEVLSRTRAVFRQDIFSKNEGILVCKVVNHGMWLDFKRKRPVPLPEEVLRKMEGKEETEAILD</sequence>
<dbReference type="CDD" id="cd00586">
    <property type="entry name" value="4HBT"/>
    <property type="match status" value="1"/>
</dbReference>
<dbReference type="Gene3D" id="3.10.129.10">
    <property type="entry name" value="Hotdog Thioesterase"/>
    <property type="match status" value="1"/>
</dbReference>
<proteinExistence type="predicted"/>
<gene>
    <name evidence="1" type="ORF">ACE5IX_09095</name>
</gene>
<dbReference type="SUPFAM" id="SSF54637">
    <property type="entry name" value="Thioesterase/thiol ester dehydrase-isomerase"/>
    <property type="match status" value="1"/>
</dbReference>
<dbReference type="EC" id="3.1.2.-" evidence="1"/>
<dbReference type="GO" id="GO:0016787">
    <property type="term" value="F:hydrolase activity"/>
    <property type="evidence" value="ECO:0007669"/>
    <property type="project" value="UniProtKB-KW"/>
</dbReference>
<organism evidence="1 2">
    <name type="scientific">Leptospira wolffii</name>
    <dbReference type="NCBI Taxonomy" id="409998"/>
    <lineage>
        <taxon>Bacteria</taxon>
        <taxon>Pseudomonadati</taxon>
        <taxon>Spirochaetota</taxon>
        <taxon>Spirochaetia</taxon>
        <taxon>Leptospirales</taxon>
        <taxon>Leptospiraceae</taxon>
        <taxon>Leptospira</taxon>
    </lineage>
</organism>
<dbReference type="Proteomes" id="UP001580391">
    <property type="component" value="Unassembled WGS sequence"/>
</dbReference>
<dbReference type="PANTHER" id="PTHR31793">
    <property type="entry name" value="4-HYDROXYBENZOYL-COA THIOESTERASE FAMILY MEMBER"/>
    <property type="match status" value="1"/>
</dbReference>
<accession>A0ABV5BRB9</accession>
<dbReference type="InterPro" id="IPR029069">
    <property type="entry name" value="HotDog_dom_sf"/>
</dbReference>
<reference evidence="1 2" key="1">
    <citation type="submission" date="2024-09" db="EMBL/GenBank/DDBJ databases">
        <title>Taxonomic and Genotyping Characterization of Leptospira Strains isolated from Multiple Sources in Colombia highlights the importance of intermediate species.</title>
        <authorList>
            <person name="Torres Higuera L."/>
            <person name="Rojas Tapias D."/>
            <person name="Jimenez Velasquez S."/>
            <person name="Renjifo Ibanez C."/>
        </authorList>
    </citation>
    <scope>NUCLEOTIDE SEQUENCE [LARGE SCALE GENOMIC DNA]</scope>
    <source>
        <strain evidence="1 2">Lep080</strain>
    </source>
</reference>
<dbReference type="EMBL" id="JBHILJ010000004">
    <property type="protein sequence ID" value="MFB5736661.1"/>
    <property type="molecule type" value="Genomic_DNA"/>
</dbReference>
<dbReference type="PANTHER" id="PTHR31793:SF24">
    <property type="entry name" value="LONG-CHAIN ACYL-COA THIOESTERASE FADM"/>
    <property type="match status" value="1"/>
</dbReference>
<dbReference type="RefSeq" id="WP_016546686.1">
    <property type="nucleotide sequence ID" value="NZ_JBHILI010000005.1"/>
</dbReference>
<name>A0ABV5BRB9_9LEPT</name>
<protein>
    <submittedName>
        <fullName evidence="1">Acyl-CoA thioesterase</fullName>
        <ecNumber evidence="1">3.1.2.-</ecNumber>
    </submittedName>
</protein>
<evidence type="ECO:0000313" key="1">
    <source>
        <dbReference type="EMBL" id="MFB5736661.1"/>
    </source>
</evidence>
<keyword evidence="2" id="KW-1185">Reference proteome</keyword>
<comment type="caution">
    <text evidence="1">The sequence shown here is derived from an EMBL/GenBank/DDBJ whole genome shotgun (WGS) entry which is preliminary data.</text>
</comment>
<keyword evidence="1" id="KW-0378">Hydrolase</keyword>
<dbReference type="Pfam" id="PF13279">
    <property type="entry name" value="4HBT_2"/>
    <property type="match status" value="1"/>
</dbReference>
<evidence type="ECO:0000313" key="2">
    <source>
        <dbReference type="Proteomes" id="UP001580391"/>
    </source>
</evidence>